<dbReference type="PANTHER" id="PTHR13887">
    <property type="entry name" value="GLUTATHIONE S-TRANSFERASE KAPPA"/>
    <property type="match status" value="1"/>
</dbReference>
<name>A0A6J7E963_9ZZZZ</name>
<evidence type="ECO:0000313" key="2">
    <source>
        <dbReference type="EMBL" id="CAB4877650.1"/>
    </source>
</evidence>
<dbReference type="GO" id="GO:0016491">
    <property type="term" value="F:oxidoreductase activity"/>
    <property type="evidence" value="ECO:0007669"/>
    <property type="project" value="InterPro"/>
</dbReference>
<evidence type="ECO:0000259" key="1">
    <source>
        <dbReference type="Pfam" id="PF01323"/>
    </source>
</evidence>
<dbReference type="InterPro" id="IPR036249">
    <property type="entry name" value="Thioredoxin-like_sf"/>
</dbReference>
<accession>A0A6J7E963</accession>
<dbReference type="EMBL" id="CAFBLQ010000120">
    <property type="protein sequence ID" value="CAB4877650.1"/>
    <property type="molecule type" value="Genomic_DNA"/>
</dbReference>
<protein>
    <submittedName>
        <fullName evidence="2">Unannotated protein</fullName>
    </submittedName>
</protein>
<organism evidence="2">
    <name type="scientific">freshwater metagenome</name>
    <dbReference type="NCBI Taxonomy" id="449393"/>
    <lineage>
        <taxon>unclassified sequences</taxon>
        <taxon>metagenomes</taxon>
        <taxon>ecological metagenomes</taxon>
    </lineage>
</organism>
<dbReference type="AlphaFoldDB" id="A0A6J7E963"/>
<feature type="domain" description="DSBA-like thioredoxin" evidence="1">
    <location>
        <begin position="7"/>
        <end position="163"/>
    </location>
</feature>
<proteinExistence type="predicted"/>
<dbReference type="Pfam" id="PF01323">
    <property type="entry name" value="DSBA"/>
    <property type="match status" value="1"/>
</dbReference>
<dbReference type="SUPFAM" id="SSF52833">
    <property type="entry name" value="Thioredoxin-like"/>
    <property type="match status" value="1"/>
</dbReference>
<sequence>MTSQVHITEFTDPTCPWAYNAEPRRLRLTWTYGDQLSWEVRMVVLSRSSEEILARYSLEALEQAGAQIFQEHGMPVSEKPYRAVGSIDACRAVVAARHGQPGAHRRLLRELRHRFFAREAIDDPEVIARAALAAGIDPQALAGWLADPATEAELARDMALARDPLPAALALGHKLAAWDGGMRYTCPSLVFEAGGRTIAAPGFQPSESYDVAVANLAPGLKRRPPAEDAAELLDWAQANGVGPLATVEVATLMGVERDEAILRLEAAGAHLEPLGADGFWSRV</sequence>
<dbReference type="Gene3D" id="3.40.30.10">
    <property type="entry name" value="Glutaredoxin"/>
    <property type="match status" value="1"/>
</dbReference>
<reference evidence="2" key="1">
    <citation type="submission" date="2020-05" db="EMBL/GenBank/DDBJ databases">
        <authorList>
            <person name="Chiriac C."/>
            <person name="Salcher M."/>
            <person name="Ghai R."/>
            <person name="Kavagutti S V."/>
        </authorList>
    </citation>
    <scope>NUCLEOTIDE SEQUENCE</scope>
</reference>
<dbReference type="InterPro" id="IPR001853">
    <property type="entry name" value="DSBA-like_thioredoxin_dom"/>
</dbReference>
<gene>
    <name evidence="2" type="ORF">UFOPK3423_01092</name>
</gene>
<dbReference type="PANTHER" id="PTHR13887:SF54">
    <property type="entry name" value="DSBA FAMILY PROTEIN"/>
    <property type="match status" value="1"/>
</dbReference>